<feature type="region of interest" description="Disordered" evidence="8">
    <location>
        <begin position="510"/>
        <end position="549"/>
    </location>
</feature>
<proteinExistence type="inferred from homology"/>
<organism evidence="10 11">
    <name type="scientific">Toxoplasma gondii TgCatPRC2</name>
    <dbReference type="NCBI Taxonomy" id="1130821"/>
    <lineage>
        <taxon>Eukaryota</taxon>
        <taxon>Sar</taxon>
        <taxon>Alveolata</taxon>
        <taxon>Apicomplexa</taxon>
        <taxon>Conoidasida</taxon>
        <taxon>Coccidia</taxon>
        <taxon>Eucoccidiorida</taxon>
        <taxon>Eimeriorina</taxon>
        <taxon>Sarcocystidae</taxon>
        <taxon>Toxoplasma</taxon>
    </lineage>
</organism>
<dbReference type="PANTHER" id="PTHR12942:SF2">
    <property type="entry name" value="PRE-MRNA-SPLICING FACTOR SLU7"/>
    <property type="match status" value="1"/>
</dbReference>
<feature type="region of interest" description="Disordered" evidence="8">
    <location>
        <begin position="178"/>
        <end position="293"/>
    </location>
</feature>
<evidence type="ECO:0000256" key="3">
    <source>
        <dbReference type="ARBA" id="ARBA00022664"/>
    </source>
</evidence>
<comment type="caution">
    <text evidence="10">The sequence shown here is derived from an EMBL/GenBank/DDBJ whole genome shotgun (WGS) entry which is preliminary data.</text>
</comment>
<dbReference type="Pfam" id="PF11708">
    <property type="entry name" value="Slu7"/>
    <property type="match status" value="1"/>
</dbReference>
<feature type="compositionally biased region" description="Basic and acidic residues" evidence="8">
    <location>
        <begin position="525"/>
        <end position="543"/>
    </location>
</feature>
<keyword evidence="5 7" id="KW-0508">mRNA splicing</keyword>
<comment type="function">
    <text evidence="7">Involved in pre-mRNA splicing.</text>
</comment>
<feature type="domain" description="Pre-mRNA-splicing factor SLU7" evidence="9">
    <location>
        <begin position="223"/>
        <end position="475"/>
    </location>
</feature>
<reference evidence="11" key="1">
    <citation type="submission" date="2016-03" db="EMBL/GenBank/DDBJ databases">
        <authorList>
            <person name="Sibley D."/>
            <person name="Venepally P."/>
            <person name="Karamycheva S."/>
            <person name="Hadjithomas M."/>
            <person name="Khan A."/>
            <person name="Brunk B."/>
            <person name="Roos D."/>
            <person name="Caler E."/>
            <person name="Lorenzi H."/>
        </authorList>
    </citation>
    <scope>NUCLEOTIDE SEQUENCE [LARGE SCALE GENOMIC DNA]</scope>
    <source>
        <strain evidence="11">TgCatPRC2</strain>
    </source>
</reference>
<dbReference type="GO" id="GO:0000398">
    <property type="term" value="P:mRNA splicing, via spliceosome"/>
    <property type="evidence" value="ECO:0007669"/>
    <property type="project" value="UniProtKB-UniRule"/>
</dbReference>
<dbReference type="InterPro" id="IPR021715">
    <property type="entry name" value="Slu7_dom"/>
</dbReference>
<dbReference type="VEuPathDB" id="ToxoDB:TGPRC2_310820"/>
<evidence type="ECO:0000256" key="8">
    <source>
        <dbReference type="SAM" id="MobiDB-lite"/>
    </source>
</evidence>
<feature type="compositionally biased region" description="Basic and acidic residues" evidence="8">
    <location>
        <begin position="10"/>
        <end position="31"/>
    </location>
</feature>
<dbReference type="GO" id="GO:0005681">
    <property type="term" value="C:spliceosomal complex"/>
    <property type="evidence" value="ECO:0007669"/>
    <property type="project" value="UniProtKB-UniRule"/>
</dbReference>
<evidence type="ECO:0000313" key="10">
    <source>
        <dbReference type="EMBL" id="KYK69991.1"/>
    </source>
</evidence>
<keyword evidence="3 7" id="KW-0507">mRNA processing</keyword>
<evidence type="ECO:0000256" key="5">
    <source>
        <dbReference type="ARBA" id="ARBA00023187"/>
    </source>
</evidence>
<feature type="compositionally biased region" description="Acidic residues" evidence="8">
    <location>
        <begin position="270"/>
        <end position="279"/>
    </location>
</feature>
<evidence type="ECO:0000313" key="11">
    <source>
        <dbReference type="Proteomes" id="UP000075225"/>
    </source>
</evidence>
<evidence type="ECO:0000259" key="9">
    <source>
        <dbReference type="Pfam" id="PF11708"/>
    </source>
</evidence>
<comment type="similarity">
    <text evidence="2 7">Belongs to the SLU7 family.</text>
</comment>
<evidence type="ECO:0000256" key="2">
    <source>
        <dbReference type="ARBA" id="ARBA00007203"/>
    </source>
</evidence>
<protein>
    <recommendedName>
        <fullName evidence="7">Pre-mRNA-splicing factor SLU7</fullName>
    </recommendedName>
</protein>
<dbReference type="PANTHER" id="PTHR12942">
    <property type="entry name" value="STEP II SPLICING FACTOR SLU7"/>
    <property type="match status" value="1"/>
</dbReference>
<comment type="subunit">
    <text evidence="7">Associated with the spliceosome.</text>
</comment>
<gene>
    <name evidence="10" type="ORF">TGPRC2_310820</name>
</gene>
<feature type="compositionally biased region" description="Low complexity" evidence="8">
    <location>
        <begin position="257"/>
        <end position="269"/>
    </location>
</feature>
<keyword evidence="4 7" id="KW-0747">Spliceosome</keyword>
<name>A0A151HL58_TOXGO</name>
<feature type="compositionally biased region" description="Acidic residues" evidence="8">
    <location>
        <begin position="238"/>
        <end position="249"/>
    </location>
</feature>
<comment type="subcellular location">
    <subcellularLocation>
        <location evidence="1 7">Nucleus</location>
    </subcellularLocation>
</comment>
<evidence type="ECO:0000256" key="7">
    <source>
        <dbReference type="RuleBase" id="RU367071"/>
    </source>
</evidence>
<dbReference type="OrthoDB" id="249612at2759"/>
<evidence type="ECO:0000256" key="6">
    <source>
        <dbReference type="ARBA" id="ARBA00023242"/>
    </source>
</evidence>
<dbReference type="InterPro" id="IPR039974">
    <property type="entry name" value="Splicing_factor_SLU7"/>
</dbReference>
<sequence length="549" mass="62228">MSSVPSSFTSREDARKAKELEEARKAGTAEPEKDEEGNAINPHIPQYISKAPWYLNQQKPGLKHQRFVPGEKEDIRLWYERGRKREGAAAKKTKFEKGACANCGAKTHSEKECVERPRSKKAKFTQSNLCADEEVFEDLKLSYDGKRDRYAGYDPSEYKWVIRAYELAEIERKRRKALELEKQILTVKRGSKRRRRAGKEGDAHAQNTVQQKDEKKKKEKEKEKERREKKKEKTAGEENAEAEAEGSDSGEEKDSGTSDSGTSDSGTSDSDSDSGDSSDEDVKQHDFDQTSAPVACSDDRFRINTKNLRIREDTAKYLLNLDINSAFYDPKSRSMRGNPFEHLKEEEQALFKGDNCARKTGDVLKAQQLQLFAWEAYKHGAQVHFNAQPTQLEKLYQEHVDRKKELEEEKKNALLNKYGGKEHLNADPRMLLAQTEVYVEYSRDGNIAKGRNRVLIKSKYEEDAYVGNHTSVFGSWYNLATQKWGFKCCRQTDFAADCTGRQEDAITEESIGLTKAASSSSDRAAVGDEKNLGEGESTEKGGKEVSPAY</sequence>
<evidence type="ECO:0000256" key="1">
    <source>
        <dbReference type="ARBA" id="ARBA00004123"/>
    </source>
</evidence>
<dbReference type="EMBL" id="AHZP02000638">
    <property type="protein sequence ID" value="KYK69991.1"/>
    <property type="molecule type" value="Genomic_DNA"/>
</dbReference>
<evidence type="ECO:0000256" key="4">
    <source>
        <dbReference type="ARBA" id="ARBA00022728"/>
    </source>
</evidence>
<feature type="compositionally biased region" description="Basic and acidic residues" evidence="8">
    <location>
        <begin position="211"/>
        <end position="236"/>
    </location>
</feature>
<accession>A0A151HL58</accession>
<dbReference type="Proteomes" id="UP000075225">
    <property type="component" value="Unassembled WGS sequence"/>
</dbReference>
<feature type="region of interest" description="Disordered" evidence="8">
    <location>
        <begin position="1"/>
        <end position="43"/>
    </location>
</feature>
<dbReference type="AlphaFoldDB" id="A0A151HL58"/>
<dbReference type="GO" id="GO:0030628">
    <property type="term" value="F:pre-mRNA 3'-splice site binding"/>
    <property type="evidence" value="ECO:0007669"/>
    <property type="project" value="UniProtKB-UniRule"/>
</dbReference>
<keyword evidence="6 7" id="KW-0539">Nucleus</keyword>